<dbReference type="EMBL" id="CP020814">
    <property type="protein sequence ID" value="ARK28817.1"/>
    <property type="molecule type" value="Genomic_DNA"/>
</dbReference>
<name>A0A1X9M5U6_9BACI</name>
<dbReference type="AlphaFoldDB" id="A0A1X9M5U6"/>
<evidence type="ECO:0000313" key="1">
    <source>
        <dbReference type="EMBL" id="ARK28817.1"/>
    </source>
</evidence>
<evidence type="ECO:0000313" key="2">
    <source>
        <dbReference type="Proteomes" id="UP000193006"/>
    </source>
</evidence>
<accession>A0A1X9M5U6</accession>
<keyword evidence="2" id="KW-1185">Reference proteome</keyword>
<dbReference type="KEGG" id="bkw:BkAM31D_02535"/>
<proteinExistence type="predicted"/>
<dbReference type="RefSeq" id="WP_066158171.1">
    <property type="nucleotide sequence ID" value="NZ_CP020814.1"/>
</dbReference>
<dbReference type="STRING" id="199441.BkAM31D_02535"/>
<organism evidence="1 2">
    <name type="scientific">Halalkalibacter krulwichiae</name>
    <dbReference type="NCBI Taxonomy" id="199441"/>
    <lineage>
        <taxon>Bacteria</taxon>
        <taxon>Bacillati</taxon>
        <taxon>Bacillota</taxon>
        <taxon>Bacilli</taxon>
        <taxon>Bacillales</taxon>
        <taxon>Bacillaceae</taxon>
        <taxon>Halalkalibacter</taxon>
    </lineage>
</organism>
<sequence length="197" mass="22633">MNILNANFNFILNEIKDFSVDKLKLRSVLKDFPDFQEQNGALFFRGATDAVAIAPGQITYVYSGKLNNIDIQYIASILKDVNDLLEFEEVGRVELKMEGTDFVEQNSLQQSLNKFSVIQDDLPTYIKGVGQRFIVNTEDYEGDLFLEPYIRNENNIFLRAQLLTYDVKNITEISKSISGMLDIFQTDLVKLSKKMYK</sequence>
<protein>
    <submittedName>
        <fullName evidence="1">Uncharacterized protein</fullName>
    </submittedName>
</protein>
<reference evidence="1 2" key="1">
    <citation type="submission" date="2017-04" db="EMBL/GenBank/DDBJ databases">
        <title>Bacillus krulwichiae AM31D Genome sequencing and assembly.</title>
        <authorList>
            <person name="Krulwich T.A."/>
            <person name="Anastor L."/>
            <person name="Ehrlich R."/>
            <person name="Ehrlich G.D."/>
            <person name="Janto B."/>
        </authorList>
    </citation>
    <scope>NUCLEOTIDE SEQUENCE [LARGE SCALE GENOMIC DNA]</scope>
    <source>
        <strain evidence="1 2">AM31D</strain>
    </source>
</reference>
<dbReference type="Proteomes" id="UP000193006">
    <property type="component" value="Chromosome"/>
</dbReference>
<gene>
    <name evidence="1" type="ORF">BkAM31D_02535</name>
</gene>